<proteinExistence type="predicted"/>
<dbReference type="Proteomes" id="UP000533598">
    <property type="component" value="Unassembled WGS sequence"/>
</dbReference>
<dbReference type="InterPro" id="IPR016039">
    <property type="entry name" value="Thiolase-like"/>
</dbReference>
<name>A0A7W7CCD2_9PSEU</name>
<sequence>MNSTFAACPVPAATGVFRVVATHQLATGEPGDSAGLCYVRLPKLVREVVARAGIGTDDIDWVVPPDAGAAAWRIVGKLLGIPMDRLWQNSTGVLRPGQRVLLVMAGHELPWRATILEVAELLPVCAPAGVCLSTGPDKCLPRGLPAVCICVTDEPEGSI</sequence>
<dbReference type="RefSeq" id="WP_185004388.1">
    <property type="nucleotide sequence ID" value="NZ_BAAAUI010000036.1"/>
</dbReference>
<accession>A0A7W7CCD2</accession>
<dbReference type="GO" id="GO:0016746">
    <property type="term" value="F:acyltransferase activity"/>
    <property type="evidence" value="ECO:0007669"/>
    <property type="project" value="InterPro"/>
</dbReference>
<evidence type="ECO:0000313" key="1">
    <source>
        <dbReference type="EMBL" id="MBB4678567.1"/>
    </source>
</evidence>
<comment type="caution">
    <text evidence="1">The sequence shown here is derived from an EMBL/GenBank/DDBJ whole genome shotgun (WGS) entry which is preliminary data.</text>
</comment>
<protein>
    <submittedName>
        <fullName evidence="1">Uncharacterized protein</fullName>
    </submittedName>
</protein>
<dbReference type="AlphaFoldDB" id="A0A7W7CCD2"/>
<organism evidence="1 2">
    <name type="scientific">Crossiella cryophila</name>
    <dbReference type="NCBI Taxonomy" id="43355"/>
    <lineage>
        <taxon>Bacteria</taxon>
        <taxon>Bacillati</taxon>
        <taxon>Actinomycetota</taxon>
        <taxon>Actinomycetes</taxon>
        <taxon>Pseudonocardiales</taxon>
        <taxon>Pseudonocardiaceae</taxon>
        <taxon>Crossiella</taxon>
    </lineage>
</organism>
<dbReference type="Gene3D" id="3.40.47.10">
    <property type="match status" value="1"/>
</dbReference>
<evidence type="ECO:0000313" key="2">
    <source>
        <dbReference type="Proteomes" id="UP000533598"/>
    </source>
</evidence>
<dbReference type="EMBL" id="JACHMH010000001">
    <property type="protein sequence ID" value="MBB4678567.1"/>
    <property type="molecule type" value="Genomic_DNA"/>
</dbReference>
<reference evidence="1 2" key="1">
    <citation type="submission" date="2020-08" db="EMBL/GenBank/DDBJ databases">
        <title>Sequencing the genomes of 1000 actinobacteria strains.</title>
        <authorList>
            <person name="Klenk H.-P."/>
        </authorList>
    </citation>
    <scope>NUCLEOTIDE SEQUENCE [LARGE SCALE GENOMIC DNA]</scope>
    <source>
        <strain evidence="1 2">DSM 44230</strain>
    </source>
</reference>
<dbReference type="SUPFAM" id="SSF53901">
    <property type="entry name" value="Thiolase-like"/>
    <property type="match status" value="1"/>
</dbReference>
<keyword evidence="2" id="KW-1185">Reference proteome</keyword>
<gene>
    <name evidence="1" type="ORF">HNR67_004685</name>
</gene>